<protein>
    <submittedName>
        <fullName evidence="1">Uncharacterized protein</fullName>
    </submittedName>
</protein>
<dbReference type="AlphaFoldDB" id="Q8N5G3"/>
<accession>Q8N5G3</accession>
<sequence>QGQRPSTPPPAIQAAKDTCFHLGNISAVIWTMSRHLAHRNEPSGVQLSLAG</sequence>
<feature type="non-terminal residue" evidence="1">
    <location>
        <position position="1"/>
    </location>
</feature>
<organism evidence="1">
    <name type="scientific">Homo sapiens</name>
    <name type="common">Human</name>
    <dbReference type="NCBI Taxonomy" id="9606"/>
    <lineage>
        <taxon>Eukaryota</taxon>
        <taxon>Metazoa</taxon>
        <taxon>Chordata</taxon>
        <taxon>Craniata</taxon>
        <taxon>Vertebrata</taxon>
        <taxon>Euteleostomi</taxon>
        <taxon>Mammalia</taxon>
        <taxon>Eutheria</taxon>
        <taxon>Euarchontoglires</taxon>
        <taxon>Primates</taxon>
        <taxon>Haplorrhini</taxon>
        <taxon>Catarrhini</taxon>
        <taxon>Hominidae</taxon>
        <taxon>Homo</taxon>
    </lineage>
</organism>
<name>Q8N5G3_HUMAN</name>
<proteinExistence type="evidence at transcript level"/>
<reference evidence="1" key="1">
    <citation type="submission" date="2002-06" db="EMBL/GenBank/DDBJ databases">
        <authorList>
            <person name="Strausberg R."/>
        </authorList>
    </citation>
    <scope>NUCLEOTIDE SEQUENCE</scope>
    <source>
        <tissue evidence="1">Blood</tissue>
    </source>
</reference>
<dbReference type="EMBL" id="BC032415">
    <property type="protein sequence ID" value="AAH32415.1"/>
    <property type="molecule type" value="mRNA"/>
</dbReference>
<evidence type="ECO:0000313" key="1">
    <source>
        <dbReference type="EMBL" id="AAH32415.1"/>
    </source>
</evidence>